<proteinExistence type="predicted"/>
<keyword evidence="3" id="KW-1185">Reference proteome</keyword>
<keyword evidence="1" id="KW-1133">Transmembrane helix</keyword>
<organism evidence="2 3">
    <name type="scientific">Haloarcula saliterrae</name>
    <dbReference type="NCBI Taxonomy" id="2950534"/>
    <lineage>
        <taxon>Archaea</taxon>
        <taxon>Methanobacteriati</taxon>
        <taxon>Methanobacteriota</taxon>
        <taxon>Stenosarchaea group</taxon>
        <taxon>Halobacteria</taxon>
        <taxon>Halobacteriales</taxon>
        <taxon>Haloarculaceae</taxon>
        <taxon>Haloarcula</taxon>
    </lineage>
</organism>
<accession>A0ABU2FAX3</accession>
<keyword evidence="1" id="KW-0472">Membrane</keyword>
<feature type="transmembrane region" description="Helical" evidence="1">
    <location>
        <begin position="50"/>
        <end position="74"/>
    </location>
</feature>
<reference evidence="2 3" key="1">
    <citation type="submission" date="2022-06" db="EMBL/GenBank/DDBJ databases">
        <title>Haloarcula sp. a new haloarchaeum isolate from saline soil.</title>
        <authorList>
            <person name="Strakova D."/>
            <person name="Galisteo C."/>
            <person name="Sanchez-Porro C."/>
            <person name="Ventosa A."/>
        </authorList>
    </citation>
    <scope>NUCLEOTIDE SEQUENCE [LARGE SCALE GENOMIC DNA]</scope>
    <source>
        <strain evidence="2 3">S1CR25-12</strain>
    </source>
</reference>
<keyword evidence="1" id="KW-0812">Transmembrane</keyword>
<name>A0ABU2FAX3_9EURY</name>
<feature type="transmembrane region" description="Helical" evidence="1">
    <location>
        <begin position="7"/>
        <end position="30"/>
    </location>
</feature>
<sequence length="125" mass="12113">MAEGNTLINAVIGLVASIVLSFLPFSPLFGGAVAGYLEGGDSSDGLRVGAISGVLGVVVGAVVLVLFVVVFGVFVSGTAGAQAGVLGGLGLVFLLGGSVVGVVYFVGLSAIGGSLGNYVKRNGLI</sequence>
<comment type="caution">
    <text evidence="2">The sequence shown here is derived from an EMBL/GenBank/DDBJ whole genome shotgun (WGS) entry which is preliminary data.</text>
</comment>
<feature type="transmembrane region" description="Helical" evidence="1">
    <location>
        <begin position="86"/>
        <end position="111"/>
    </location>
</feature>
<protein>
    <submittedName>
        <fullName evidence="2">DUF5518 domain-containing protein</fullName>
    </submittedName>
</protein>
<dbReference type="InterPro" id="IPR040493">
    <property type="entry name" value="DUF5518"/>
</dbReference>
<dbReference type="RefSeq" id="WP_310918657.1">
    <property type="nucleotide sequence ID" value="NZ_JAMQON010000001.1"/>
</dbReference>
<dbReference type="Pfam" id="PF17647">
    <property type="entry name" value="DUF5518"/>
    <property type="match status" value="1"/>
</dbReference>
<evidence type="ECO:0000256" key="1">
    <source>
        <dbReference type="SAM" id="Phobius"/>
    </source>
</evidence>
<evidence type="ECO:0000313" key="3">
    <source>
        <dbReference type="Proteomes" id="UP001259659"/>
    </source>
</evidence>
<evidence type="ECO:0000313" key="2">
    <source>
        <dbReference type="EMBL" id="MDS0259068.1"/>
    </source>
</evidence>
<dbReference type="EMBL" id="JAMQON010000001">
    <property type="protein sequence ID" value="MDS0259068.1"/>
    <property type="molecule type" value="Genomic_DNA"/>
</dbReference>
<dbReference type="Proteomes" id="UP001259659">
    <property type="component" value="Unassembled WGS sequence"/>
</dbReference>
<gene>
    <name evidence="2" type="ORF">NDI56_06650</name>
</gene>